<name>A0A3E2BQ82_9BACT</name>
<feature type="chain" id="PRO_5017747418" evidence="2">
    <location>
        <begin position="25"/>
        <end position="859"/>
    </location>
</feature>
<feature type="compositionally biased region" description="Polar residues" evidence="1">
    <location>
        <begin position="584"/>
        <end position="604"/>
    </location>
</feature>
<dbReference type="Proteomes" id="UP000257323">
    <property type="component" value="Unassembled WGS sequence"/>
</dbReference>
<evidence type="ECO:0000256" key="2">
    <source>
        <dbReference type="SAM" id="SignalP"/>
    </source>
</evidence>
<gene>
    <name evidence="3" type="ORF">OP8BY_1399</name>
</gene>
<dbReference type="AlphaFoldDB" id="A0A3E2BQ82"/>
<sequence>MLKSAIRTSIIIFLCLCLALPASSQLNKLKDKIKLPVKTPQVPDLDKLFQEEPPVSTSLDDAIYDVRFLDAYNPGKGAPVTFLPLTPQAAVPLLPGLWEGIFQSYCLRAGTYGPGEGDGYAYAPLKGKQAEIVANVLKNSVYHPEIKQEDVQLLLWAIIARSKPSECNKEIQKAARVLLTSKEYDRLNGGAIGKIPQPVLNAALEKLPPLARDVFHAEARLREMLVSPVLAPYHEVERVAVRVGEVLPPPDSRGISRGRWSYDPDGYFIRYFPYDYTTTRIQLYYPEDFTLETDENGLITAISDRQGTKINIVYDPNTEPLLFAGYEGVAGLAFKELIFTRAEAGGAVKTSSIKNTGWVLAGVPAGGGKPAGPAGPRFADASDRYKLAVHHRDEVLDLIKKPAKVNPDLKNLPDSAAWSVIYLGNFCEAIRQAVQAAVNPEGGQLEEPESSLASLPYRAWMKGLALLANGEIEGLEAQDQNDSRPLNLAAASTAHSGPLAINQDQTFPALEELNTGGGDVFDEYYFEGPGKNLVYIQKAAPSRQLPKFVWVKKPAPKWEKETRPRKLGPSGLPLYQPDKKVAQPGNTGKQRLGQSGRKSGSDSGRQAAENTRKMINWFSRGTSAGSFVIGKAVGPGAATPYGIPKAVATYTIGRTVGLWGECIDAISMDPPRSDYTVLARTEPGTFTPVRAEGGVTRARADAVNALLAAAVDLTAKMRAARFSVERYSGAMLAGDEEWARRQLENAIKYERESGLAMLVVADRLEALTGLAQAEKIPDFEITPQIVEAYRNSLRQQGFGPEELEVCRALNLTAAEIEEMRAEILSGRELEGAASLYESTRELARALREFSRLLVALPVF</sequence>
<evidence type="ECO:0000313" key="3">
    <source>
        <dbReference type="EMBL" id="RFT16786.1"/>
    </source>
</evidence>
<accession>A0A3E2BQ82</accession>
<feature type="region of interest" description="Disordered" evidence="1">
    <location>
        <begin position="558"/>
        <end position="608"/>
    </location>
</feature>
<evidence type="ECO:0000313" key="4">
    <source>
        <dbReference type="Proteomes" id="UP000257323"/>
    </source>
</evidence>
<organism evidence="3 4">
    <name type="scientific">Candidatus Saccharicenans subterraneus</name>
    <dbReference type="NCBI Taxonomy" id="2508984"/>
    <lineage>
        <taxon>Bacteria</taxon>
        <taxon>Candidatus Aminicenantota</taxon>
        <taxon>Candidatus Aminicenantia</taxon>
        <taxon>Candidatus Aminicenantales</taxon>
        <taxon>Candidatus Saccharicenantaceae</taxon>
        <taxon>Candidatus Saccharicenans</taxon>
    </lineage>
</organism>
<evidence type="ECO:0000256" key="1">
    <source>
        <dbReference type="SAM" id="MobiDB-lite"/>
    </source>
</evidence>
<feature type="signal peptide" evidence="2">
    <location>
        <begin position="1"/>
        <end position="24"/>
    </location>
</feature>
<comment type="caution">
    <text evidence="3">The sequence shown here is derived from an EMBL/GenBank/DDBJ whole genome shotgun (WGS) entry which is preliminary data.</text>
</comment>
<protein>
    <submittedName>
        <fullName evidence="3">Uncharacterized protein</fullName>
    </submittedName>
</protein>
<keyword evidence="2" id="KW-0732">Signal</keyword>
<reference evidence="3 4" key="1">
    <citation type="submission" date="2018-08" db="EMBL/GenBank/DDBJ databases">
        <title>Genome analysis of the thermophilic bacterium of the candidate phylum Aminicenantes from deep subsurface aquifer revealed its physiology and ecological role.</title>
        <authorList>
            <person name="Kadnikov V.V."/>
            <person name="Mardanov A.V."/>
            <person name="Beletsky A.V."/>
            <person name="Karnachuk O.V."/>
            <person name="Ravin N.V."/>
        </authorList>
    </citation>
    <scope>NUCLEOTIDE SEQUENCE [LARGE SCALE GENOMIC DNA]</scope>
    <source>
        <strain evidence="3">BY38</strain>
    </source>
</reference>
<dbReference type="EMBL" id="QUAH01000002">
    <property type="protein sequence ID" value="RFT16786.1"/>
    <property type="molecule type" value="Genomic_DNA"/>
</dbReference>
<proteinExistence type="predicted"/>